<reference evidence="1" key="1">
    <citation type="journal article" date="2014" name="Nat. Commun.">
        <title>The tobacco genome sequence and its comparison with those of tomato and potato.</title>
        <authorList>
            <person name="Sierro N."/>
            <person name="Battey J.N."/>
            <person name="Ouadi S."/>
            <person name="Bakaher N."/>
            <person name="Bovet L."/>
            <person name="Willig A."/>
            <person name="Goepfert S."/>
            <person name="Peitsch M.C."/>
            <person name="Ivanov N.V."/>
        </authorList>
    </citation>
    <scope>NUCLEOTIDE SEQUENCE [LARGE SCALE GENOMIC DNA]</scope>
</reference>
<gene>
    <name evidence="2" type="primary">LOC142163396</name>
</gene>
<keyword evidence="1" id="KW-1185">Reference proteome</keyword>
<evidence type="ECO:0000313" key="2">
    <source>
        <dbReference type="RefSeq" id="XP_075076780.1"/>
    </source>
</evidence>
<dbReference type="RefSeq" id="XP_075076780.1">
    <property type="nucleotide sequence ID" value="XM_075220679.1"/>
</dbReference>
<protein>
    <submittedName>
        <fullName evidence="2">Uncharacterized protein LOC142163396</fullName>
    </submittedName>
</protein>
<name>A0AC58RVU3_TOBAC</name>
<reference evidence="2" key="2">
    <citation type="submission" date="2025-08" db="UniProtKB">
        <authorList>
            <consortium name="RefSeq"/>
        </authorList>
    </citation>
    <scope>IDENTIFICATION</scope>
    <source>
        <tissue evidence="2">Leaf</tissue>
    </source>
</reference>
<proteinExistence type="predicted"/>
<evidence type="ECO:0000313" key="1">
    <source>
        <dbReference type="Proteomes" id="UP000790787"/>
    </source>
</evidence>
<accession>A0AC58RVU3</accession>
<sequence>MRSNPSTRKSDVLCEFHQEHGHKTEDCIDLRQEVVNMLQQGHLKELMSDKGRITFARGLECQGPPKPPSLARTINMIIGDNDNASINNIKFTASYKLKRSVTHERYDGLEVSIILDESDVDGLTFPHNNALVITLRISDTDVKHIMVDDGSGAFIIHPRFLAHV</sequence>
<dbReference type="Proteomes" id="UP000790787">
    <property type="component" value="Chromosome 8"/>
</dbReference>
<organism evidence="1 2">
    <name type="scientific">Nicotiana tabacum</name>
    <name type="common">Common tobacco</name>
    <dbReference type="NCBI Taxonomy" id="4097"/>
    <lineage>
        <taxon>Eukaryota</taxon>
        <taxon>Viridiplantae</taxon>
        <taxon>Streptophyta</taxon>
        <taxon>Embryophyta</taxon>
        <taxon>Tracheophyta</taxon>
        <taxon>Spermatophyta</taxon>
        <taxon>Magnoliopsida</taxon>
        <taxon>eudicotyledons</taxon>
        <taxon>Gunneridae</taxon>
        <taxon>Pentapetalae</taxon>
        <taxon>asterids</taxon>
        <taxon>lamiids</taxon>
        <taxon>Solanales</taxon>
        <taxon>Solanaceae</taxon>
        <taxon>Nicotianoideae</taxon>
        <taxon>Nicotianeae</taxon>
        <taxon>Nicotiana</taxon>
    </lineage>
</organism>